<dbReference type="EMBL" id="FTNI01000012">
    <property type="protein sequence ID" value="SIR65408.1"/>
    <property type="molecule type" value="Genomic_DNA"/>
</dbReference>
<proteinExistence type="predicted"/>
<reference evidence="3" key="1">
    <citation type="submission" date="2017-01" db="EMBL/GenBank/DDBJ databases">
        <authorList>
            <person name="Varghese N."/>
            <person name="Submissions S."/>
        </authorList>
    </citation>
    <scope>NUCLEOTIDE SEQUENCE [LARGE SCALE GENOMIC DNA]</scope>
    <source>
        <strain evidence="3">ATCC 12950</strain>
    </source>
</reference>
<feature type="domain" description="SnoaL-like" evidence="1">
    <location>
        <begin position="12"/>
        <end position="133"/>
    </location>
</feature>
<accession>A0A1N7CP61</accession>
<organism evidence="2 3">
    <name type="scientific">Microbispora rosea</name>
    <dbReference type="NCBI Taxonomy" id="58117"/>
    <lineage>
        <taxon>Bacteria</taxon>
        <taxon>Bacillati</taxon>
        <taxon>Actinomycetota</taxon>
        <taxon>Actinomycetes</taxon>
        <taxon>Streptosporangiales</taxon>
        <taxon>Streptosporangiaceae</taxon>
        <taxon>Microbispora</taxon>
    </lineage>
</organism>
<keyword evidence="3" id="KW-1185">Reference proteome</keyword>
<dbReference type="RefSeq" id="WP_076436178.1">
    <property type="nucleotide sequence ID" value="NZ_FTNI01000012.1"/>
</dbReference>
<evidence type="ECO:0000313" key="2">
    <source>
        <dbReference type="EMBL" id="SIR65408.1"/>
    </source>
</evidence>
<gene>
    <name evidence="2" type="ORF">SAMN05421833_112116</name>
</gene>
<dbReference type="Gene3D" id="3.10.450.50">
    <property type="match status" value="1"/>
</dbReference>
<dbReference type="NCBIfam" id="TIGR02246">
    <property type="entry name" value="SgcJ/EcaC family oxidoreductase"/>
    <property type="match status" value="1"/>
</dbReference>
<evidence type="ECO:0000313" key="3">
    <source>
        <dbReference type="Proteomes" id="UP000186096"/>
    </source>
</evidence>
<dbReference type="AlphaFoldDB" id="A0A1N7CP61"/>
<sequence>MSNSRATDEAAIKSVLVASYKAWEAGDADGMVADYTEDATAIMPGSLRDGRAVIRQSMALAFEGPLKGSSTYNKQLSIRFVGRDGAIVISESAILFPGEAEVPDDVRKVNATWVLEKRGGQWLIAAYHNSPVVAPAQ</sequence>
<name>A0A1N7CP61_9ACTN</name>
<dbReference type="STRING" id="58117.SAMN05421833_112116"/>
<evidence type="ECO:0000259" key="1">
    <source>
        <dbReference type="Pfam" id="PF13474"/>
    </source>
</evidence>
<dbReference type="SUPFAM" id="SSF54427">
    <property type="entry name" value="NTF2-like"/>
    <property type="match status" value="1"/>
</dbReference>
<dbReference type="OrthoDB" id="582586at2"/>
<dbReference type="InterPro" id="IPR037401">
    <property type="entry name" value="SnoaL-like"/>
</dbReference>
<dbReference type="InterPro" id="IPR011944">
    <property type="entry name" value="Steroid_delta5-4_isomerase"/>
</dbReference>
<dbReference type="InterPro" id="IPR032710">
    <property type="entry name" value="NTF2-like_dom_sf"/>
</dbReference>
<protein>
    <recommendedName>
        <fullName evidence="1">SnoaL-like domain-containing protein</fullName>
    </recommendedName>
</protein>
<dbReference type="Pfam" id="PF13474">
    <property type="entry name" value="SnoaL_3"/>
    <property type="match status" value="1"/>
</dbReference>
<dbReference type="Proteomes" id="UP000186096">
    <property type="component" value="Unassembled WGS sequence"/>
</dbReference>